<dbReference type="CDD" id="cd01170">
    <property type="entry name" value="THZ_kinase"/>
    <property type="match status" value="1"/>
</dbReference>
<dbReference type="InterPro" id="IPR034291">
    <property type="entry name" value="TMP_synthase"/>
</dbReference>
<evidence type="ECO:0000256" key="5">
    <source>
        <dbReference type="ARBA" id="ARBA00005165"/>
    </source>
</evidence>
<dbReference type="SUPFAM" id="SSF53613">
    <property type="entry name" value="Ribokinase-like"/>
    <property type="match status" value="1"/>
</dbReference>
<keyword evidence="12" id="KW-0784">Thiamine biosynthesis</keyword>
<dbReference type="PRINTS" id="PR01099">
    <property type="entry name" value="HYETHTZKNASE"/>
</dbReference>
<evidence type="ECO:0000256" key="1">
    <source>
        <dbReference type="ARBA" id="ARBA00001771"/>
    </source>
</evidence>
<dbReference type="UniPathway" id="UPA00060">
    <property type="reaction ID" value="UER00139"/>
</dbReference>
<dbReference type="AlphaFoldDB" id="A0A1J7K1T3"/>
<dbReference type="InterPro" id="IPR000417">
    <property type="entry name" value="Hyethyz_kinase"/>
</dbReference>
<dbReference type="FunCoup" id="A0A1J7K1T3">
    <property type="interactions" value="132"/>
</dbReference>
<dbReference type="Proteomes" id="UP000182658">
    <property type="component" value="Unassembled WGS sequence"/>
</dbReference>
<accession>A0A1J7K1T3</accession>
<dbReference type="CDD" id="cd00564">
    <property type="entry name" value="TMP_TenI"/>
    <property type="match status" value="1"/>
</dbReference>
<dbReference type="FunFam" id="3.40.1190.20:FF:000042">
    <property type="entry name" value="Probable thiamine biosynthetic bifunctional enzyme"/>
    <property type="match status" value="1"/>
</dbReference>
<evidence type="ECO:0000256" key="16">
    <source>
        <dbReference type="ARBA" id="ARBA00061146"/>
    </source>
</evidence>
<keyword evidence="6" id="KW-0808">Transferase</keyword>
<dbReference type="Gene3D" id="3.20.20.70">
    <property type="entry name" value="Aldolase class I"/>
    <property type="match status" value="1"/>
</dbReference>
<keyword evidence="10" id="KW-0067">ATP-binding</keyword>
<dbReference type="NCBIfam" id="TIGR00693">
    <property type="entry name" value="thiE"/>
    <property type="match status" value="1"/>
</dbReference>
<organism evidence="19 20">
    <name type="scientific">Coniochaeta ligniaria NRRL 30616</name>
    <dbReference type="NCBI Taxonomy" id="1408157"/>
    <lineage>
        <taxon>Eukaryota</taxon>
        <taxon>Fungi</taxon>
        <taxon>Dikarya</taxon>
        <taxon>Ascomycota</taxon>
        <taxon>Pezizomycotina</taxon>
        <taxon>Sordariomycetes</taxon>
        <taxon>Sordariomycetidae</taxon>
        <taxon>Coniochaetales</taxon>
        <taxon>Coniochaetaceae</taxon>
        <taxon>Coniochaeta</taxon>
    </lineage>
</organism>
<keyword evidence="9" id="KW-0418">Kinase</keyword>
<keyword evidence="20" id="KW-1185">Reference proteome</keyword>
<evidence type="ECO:0000259" key="18">
    <source>
        <dbReference type="Pfam" id="PF02581"/>
    </source>
</evidence>
<dbReference type="NCBIfam" id="NF006830">
    <property type="entry name" value="PRK09355.1"/>
    <property type="match status" value="1"/>
</dbReference>
<dbReference type="PANTHER" id="PTHR20857">
    <property type="entry name" value="THIAMINE-PHOSPHATE PYROPHOSPHORYLASE"/>
    <property type="match status" value="1"/>
</dbReference>
<comment type="catalytic activity">
    <reaction evidence="1">
        <text>5-(2-hydroxyethyl)-4-methylthiazole + ATP = 4-methyl-5-(2-phosphooxyethyl)-thiazole + ADP + H(+)</text>
        <dbReference type="Rhea" id="RHEA:24212"/>
        <dbReference type="ChEBI" id="CHEBI:15378"/>
        <dbReference type="ChEBI" id="CHEBI:17957"/>
        <dbReference type="ChEBI" id="CHEBI:30616"/>
        <dbReference type="ChEBI" id="CHEBI:58296"/>
        <dbReference type="ChEBI" id="CHEBI:456216"/>
        <dbReference type="EC" id="2.7.1.50"/>
    </reaction>
</comment>
<dbReference type="InterPro" id="IPR013785">
    <property type="entry name" value="Aldolase_TIM"/>
</dbReference>
<reference evidence="19 20" key="1">
    <citation type="submission" date="2016-10" db="EMBL/GenBank/DDBJ databases">
        <title>Draft genome sequence of Coniochaeta ligniaria NRRL30616, a lignocellulolytic fungus for bioabatement of inhibitors in plant biomass hydrolysates.</title>
        <authorList>
            <consortium name="DOE Joint Genome Institute"/>
            <person name="Jimenez D.J."/>
            <person name="Hector R.E."/>
            <person name="Riley R."/>
            <person name="Sun H."/>
            <person name="Grigoriev I.V."/>
            <person name="Van Elsas J.D."/>
            <person name="Nichols N.N."/>
        </authorList>
    </citation>
    <scope>NUCLEOTIDE SEQUENCE [LARGE SCALE GENOMIC DNA]</scope>
    <source>
        <strain evidence="19 20">NRRL 30616</strain>
    </source>
</reference>
<comment type="function">
    <text evidence="3">Condenses 4-methyl-5-(beta-hydroxyethyl)thiazole monophosphate (THZ-P) and 2-methyl-4-amino-5-hydroxymethyl pyrimidine pyrophosphate (HMP-PP) to form thiamine monophosphate (TMP).</text>
</comment>
<evidence type="ECO:0000256" key="7">
    <source>
        <dbReference type="ARBA" id="ARBA00022723"/>
    </source>
</evidence>
<keyword evidence="11" id="KW-0460">Magnesium</keyword>
<dbReference type="FunFam" id="3.20.20.70:FF:000104">
    <property type="entry name" value="Thiamine biosynthetic bifunctional enzyme"/>
    <property type="match status" value="1"/>
</dbReference>
<dbReference type="GO" id="GO:0005737">
    <property type="term" value="C:cytoplasm"/>
    <property type="evidence" value="ECO:0007669"/>
    <property type="project" value="TreeGrafter"/>
</dbReference>
<dbReference type="NCBIfam" id="TIGR00694">
    <property type="entry name" value="thiM"/>
    <property type="match status" value="1"/>
</dbReference>
<comment type="pathway">
    <text evidence="5">Cofactor biosynthesis; thiamine diphosphate biosynthesis; thiamine phosphate from 4-amino-2-methyl-5-diphosphomethylpyrimidine and 4-methyl-5-(2-phosphoethyl)-thiazole: step 1/1.</text>
</comment>
<evidence type="ECO:0000256" key="10">
    <source>
        <dbReference type="ARBA" id="ARBA00022840"/>
    </source>
</evidence>
<evidence type="ECO:0000256" key="11">
    <source>
        <dbReference type="ARBA" id="ARBA00022842"/>
    </source>
</evidence>
<dbReference type="InterPro" id="IPR036206">
    <property type="entry name" value="ThiamineP_synth_sf"/>
</dbReference>
<dbReference type="SUPFAM" id="SSF51391">
    <property type="entry name" value="Thiamin phosphate synthase"/>
    <property type="match status" value="1"/>
</dbReference>
<dbReference type="InterPro" id="IPR022998">
    <property type="entry name" value="ThiamineP_synth_TenI"/>
</dbReference>
<protein>
    <submittedName>
        <fullName evidence="19">TMP-TENI-domain-containing protein</fullName>
    </submittedName>
</protein>
<dbReference type="GO" id="GO:0000287">
    <property type="term" value="F:magnesium ion binding"/>
    <property type="evidence" value="ECO:0007669"/>
    <property type="project" value="InterPro"/>
</dbReference>
<dbReference type="PANTHER" id="PTHR20857:SF23">
    <property type="entry name" value="THIAMINE BIOSYNTHETIC BIFUNCTIONAL ENZYME"/>
    <property type="match status" value="1"/>
</dbReference>
<sequence>MKKQDVDYTLYLVTDSRPEILRGRNICDVVEAALKGGVTCVQFRDKTSDTGELIRIARELHGITRRYNVPLLINDRVDVALAVGCEGCHVGQDDIKLEDARRLLGPDAIIGVSASTLEQAVEAYKGGADYLGIGAVYATPTKTNTKNILGPEGVRRVLKGLAGLRYSIPSVCIGGINTTNAQSVITESGGANFWLNGIAVVSVIMGADDPEQVANGLLELLGPVLPSKHATGAMKTLSTESDLRISNAIKAVHDTTPLSHNMTNLVVQNFAANVALAVGASPIMSNNGEEAADLAKLGGALVLNMGTVTPDSMRNYLAALEAYNGAERPVVFDPVGAGATSVRRSALKTILDHGYITVIKGNEGEITTVYNETSKSETTSQSVQQRGVDSTSVLSEEEKIRVVAGLATRFQNVVVMTGKTDYVSDGKSTYAIGNGHEYLGMVTGTGCVLGTTISAMVAANTKGDTVHTVIAGLLLFEIAAEVAAERPDVQGPGTFVPAFIDELARLRKLAAKGDSGWLERAEIRDLSKHE</sequence>
<comment type="similarity">
    <text evidence="16">In the C-terminal section; belongs to the Thz kinase family.</text>
</comment>
<comment type="similarity">
    <text evidence="17">In the N-terminal section; belongs to the thiamine-phosphate synthase family.</text>
</comment>
<evidence type="ECO:0000256" key="8">
    <source>
        <dbReference type="ARBA" id="ARBA00022741"/>
    </source>
</evidence>
<evidence type="ECO:0000256" key="9">
    <source>
        <dbReference type="ARBA" id="ARBA00022777"/>
    </source>
</evidence>
<dbReference type="HAMAP" id="MF_00097">
    <property type="entry name" value="TMP_synthase"/>
    <property type="match status" value="1"/>
</dbReference>
<dbReference type="GO" id="GO:0009229">
    <property type="term" value="P:thiamine diphosphate biosynthetic process"/>
    <property type="evidence" value="ECO:0007669"/>
    <property type="project" value="UniProtKB-UniPathway"/>
</dbReference>
<evidence type="ECO:0000256" key="13">
    <source>
        <dbReference type="ARBA" id="ARBA00047334"/>
    </source>
</evidence>
<keyword evidence="7" id="KW-0479">Metal-binding</keyword>
<dbReference type="GO" id="GO:0005524">
    <property type="term" value="F:ATP binding"/>
    <property type="evidence" value="ECO:0007669"/>
    <property type="project" value="UniProtKB-KW"/>
</dbReference>
<dbReference type="GO" id="GO:0004417">
    <property type="term" value="F:hydroxyethylthiazole kinase activity"/>
    <property type="evidence" value="ECO:0007669"/>
    <property type="project" value="UniProtKB-EC"/>
</dbReference>
<comment type="pathway">
    <text evidence="4">Cofactor biosynthesis; thiamine diphosphate biosynthesis; 4-methyl-5-(2-phosphoethyl)-thiazole from 5-(2-hydroxyethyl)-4-methylthiazole: step 1/1.</text>
</comment>
<dbReference type="InterPro" id="IPR029056">
    <property type="entry name" value="Ribokinase-like"/>
</dbReference>
<comment type="cofactor">
    <cofactor evidence="2">
        <name>Mg(2+)</name>
        <dbReference type="ChEBI" id="CHEBI:18420"/>
    </cofactor>
</comment>
<comment type="catalytic activity">
    <reaction evidence="14">
        <text>2-(2-carboxy-4-methylthiazol-5-yl)ethyl phosphate + 4-amino-2-methyl-5-(diphosphooxymethyl)pyrimidine + 2 H(+) = thiamine phosphate + CO2 + diphosphate</text>
        <dbReference type="Rhea" id="RHEA:47848"/>
        <dbReference type="ChEBI" id="CHEBI:15378"/>
        <dbReference type="ChEBI" id="CHEBI:16526"/>
        <dbReference type="ChEBI" id="CHEBI:33019"/>
        <dbReference type="ChEBI" id="CHEBI:37575"/>
        <dbReference type="ChEBI" id="CHEBI:57841"/>
        <dbReference type="ChEBI" id="CHEBI:62890"/>
        <dbReference type="EC" id="2.5.1.3"/>
    </reaction>
</comment>
<evidence type="ECO:0000256" key="4">
    <source>
        <dbReference type="ARBA" id="ARBA00004868"/>
    </source>
</evidence>
<evidence type="ECO:0000256" key="15">
    <source>
        <dbReference type="ARBA" id="ARBA00047883"/>
    </source>
</evidence>
<comment type="catalytic activity">
    <reaction evidence="15">
        <text>2-[(2R,5Z)-2-carboxy-4-methylthiazol-5(2H)-ylidene]ethyl phosphate + 4-amino-2-methyl-5-(diphosphooxymethyl)pyrimidine + 2 H(+) = thiamine phosphate + CO2 + diphosphate</text>
        <dbReference type="Rhea" id="RHEA:47844"/>
        <dbReference type="ChEBI" id="CHEBI:15378"/>
        <dbReference type="ChEBI" id="CHEBI:16526"/>
        <dbReference type="ChEBI" id="CHEBI:33019"/>
        <dbReference type="ChEBI" id="CHEBI:37575"/>
        <dbReference type="ChEBI" id="CHEBI:57841"/>
        <dbReference type="ChEBI" id="CHEBI:62899"/>
        <dbReference type="EC" id="2.5.1.3"/>
    </reaction>
</comment>
<evidence type="ECO:0000256" key="6">
    <source>
        <dbReference type="ARBA" id="ARBA00022679"/>
    </source>
</evidence>
<evidence type="ECO:0000256" key="12">
    <source>
        <dbReference type="ARBA" id="ARBA00022977"/>
    </source>
</evidence>
<name>A0A1J7K1T3_9PEZI</name>
<dbReference type="Gene3D" id="3.40.1190.20">
    <property type="match status" value="1"/>
</dbReference>
<dbReference type="GO" id="GO:0004789">
    <property type="term" value="F:thiamine-phosphate diphosphorylase activity"/>
    <property type="evidence" value="ECO:0007669"/>
    <property type="project" value="UniProtKB-EC"/>
</dbReference>
<evidence type="ECO:0000256" key="14">
    <source>
        <dbReference type="ARBA" id="ARBA00047851"/>
    </source>
</evidence>
<dbReference type="STRING" id="1408157.A0A1J7K1T3"/>
<proteinExistence type="inferred from homology"/>
<dbReference type="HAMAP" id="MF_00228">
    <property type="entry name" value="Thz_kinase"/>
    <property type="match status" value="1"/>
</dbReference>
<gene>
    <name evidence="19" type="ORF">CONLIGDRAFT_209444</name>
</gene>
<keyword evidence="8" id="KW-0547">Nucleotide-binding</keyword>
<evidence type="ECO:0000256" key="3">
    <source>
        <dbReference type="ARBA" id="ARBA00003814"/>
    </source>
</evidence>
<dbReference type="InParanoid" id="A0A1J7K1T3"/>
<dbReference type="EMBL" id="KV875094">
    <property type="protein sequence ID" value="OIW34098.1"/>
    <property type="molecule type" value="Genomic_DNA"/>
</dbReference>
<evidence type="ECO:0000256" key="17">
    <source>
        <dbReference type="ARBA" id="ARBA00061283"/>
    </source>
</evidence>
<evidence type="ECO:0000313" key="19">
    <source>
        <dbReference type="EMBL" id="OIW34098.1"/>
    </source>
</evidence>
<feature type="domain" description="Thiamine phosphate synthase/TenI" evidence="18">
    <location>
        <begin position="10"/>
        <end position="204"/>
    </location>
</feature>
<dbReference type="OrthoDB" id="4994at2759"/>
<evidence type="ECO:0000256" key="2">
    <source>
        <dbReference type="ARBA" id="ARBA00001946"/>
    </source>
</evidence>
<dbReference type="GO" id="GO:0009228">
    <property type="term" value="P:thiamine biosynthetic process"/>
    <property type="evidence" value="ECO:0007669"/>
    <property type="project" value="UniProtKB-KW"/>
</dbReference>
<dbReference type="Pfam" id="PF02581">
    <property type="entry name" value="TMP-TENI"/>
    <property type="match status" value="1"/>
</dbReference>
<evidence type="ECO:0000313" key="20">
    <source>
        <dbReference type="Proteomes" id="UP000182658"/>
    </source>
</evidence>
<dbReference type="Pfam" id="PF02110">
    <property type="entry name" value="HK"/>
    <property type="match status" value="1"/>
</dbReference>
<comment type="catalytic activity">
    <reaction evidence="13">
        <text>4-methyl-5-(2-phosphooxyethyl)-thiazole + 4-amino-2-methyl-5-(diphosphooxymethyl)pyrimidine + H(+) = thiamine phosphate + diphosphate</text>
        <dbReference type="Rhea" id="RHEA:22328"/>
        <dbReference type="ChEBI" id="CHEBI:15378"/>
        <dbReference type="ChEBI" id="CHEBI:33019"/>
        <dbReference type="ChEBI" id="CHEBI:37575"/>
        <dbReference type="ChEBI" id="CHEBI:57841"/>
        <dbReference type="ChEBI" id="CHEBI:58296"/>
        <dbReference type="EC" id="2.5.1.3"/>
    </reaction>
</comment>